<feature type="transmembrane region" description="Helical" evidence="5">
    <location>
        <begin position="354"/>
        <end position="377"/>
    </location>
</feature>
<feature type="transmembrane region" description="Helical" evidence="5">
    <location>
        <begin position="75"/>
        <end position="102"/>
    </location>
</feature>
<dbReference type="PANTHER" id="PTHR11662">
    <property type="entry name" value="SOLUTE CARRIER FAMILY 17"/>
    <property type="match status" value="1"/>
</dbReference>
<evidence type="ECO:0000313" key="8">
    <source>
        <dbReference type="Proteomes" id="UP000189935"/>
    </source>
</evidence>
<dbReference type="PANTHER" id="PTHR11662:SF399">
    <property type="entry name" value="FI19708P1-RELATED"/>
    <property type="match status" value="1"/>
</dbReference>
<dbReference type="GO" id="GO:0022857">
    <property type="term" value="F:transmembrane transporter activity"/>
    <property type="evidence" value="ECO:0007669"/>
    <property type="project" value="InterPro"/>
</dbReference>
<evidence type="ECO:0000259" key="6">
    <source>
        <dbReference type="PROSITE" id="PS50850"/>
    </source>
</evidence>
<dbReference type="OrthoDB" id="9771451at2"/>
<dbReference type="EMBL" id="LT670844">
    <property type="protein sequence ID" value="SHK08615.1"/>
    <property type="molecule type" value="Genomic_DNA"/>
</dbReference>
<comment type="subcellular location">
    <subcellularLocation>
        <location evidence="1">Membrane</location>
        <topology evidence="1">Multi-pass membrane protein</topology>
    </subcellularLocation>
</comment>
<dbReference type="GO" id="GO:0016020">
    <property type="term" value="C:membrane"/>
    <property type="evidence" value="ECO:0007669"/>
    <property type="project" value="UniProtKB-SubCell"/>
</dbReference>
<sequence>MRWLSVSNTVLLIICLMYLILYVDRVNISTAAPLIKADLNLSNTQLGLAFSAFAYPYALFQLIGGYFGDRFGARLTLFVSGLIVCAATAATGAVGGLASLFAARLVLGIGEGATFPTATRAMAAWVPERSWGFAQGITHSSARIGNAVTPPLIALLVGLVSWRGAFVVLALLSLIWVVVWLWNFRDIPAAPPLTAEELARLPTRSRGSATTPVPWLKLFRRMLPVTAVDFCYGWTLWLFLSWIPSFFYQNYQQNLMQSAFYSAGIFLAGVIGDTLGGVVSDQILHRTGDRTKARRNVIVAGMLGGFLFLIPVMLVHDVNVAAISLAAAFFSVELVVAPIWAVPMDIAPKYSGSASGMMNFGFGVAGIISPFVFGYLIDRTGSWTLPFAGSICLLLLGAGLAFRMHPDRPFDVGP</sequence>
<evidence type="ECO:0000256" key="4">
    <source>
        <dbReference type="ARBA" id="ARBA00023136"/>
    </source>
</evidence>
<dbReference type="AlphaFoldDB" id="A0A1M6PL49"/>
<keyword evidence="3 5" id="KW-1133">Transmembrane helix</keyword>
<gene>
    <name evidence="7" type="ORF">SAMN05444159_2375</name>
</gene>
<organism evidence="7 8">
    <name type="scientific">Bradyrhizobium lablabi</name>
    <dbReference type="NCBI Taxonomy" id="722472"/>
    <lineage>
        <taxon>Bacteria</taxon>
        <taxon>Pseudomonadati</taxon>
        <taxon>Pseudomonadota</taxon>
        <taxon>Alphaproteobacteria</taxon>
        <taxon>Hyphomicrobiales</taxon>
        <taxon>Nitrobacteraceae</taxon>
        <taxon>Bradyrhizobium</taxon>
    </lineage>
</organism>
<feature type="transmembrane region" description="Helical" evidence="5">
    <location>
        <begin position="259"/>
        <end position="284"/>
    </location>
</feature>
<feature type="domain" description="Major facilitator superfamily (MFS) profile" evidence="6">
    <location>
        <begin position="10"/>
        <end position="409"/>
    </location>
</feature>
<feature type="transmembrane region" description="Helical" evidence="5">
    <location>
        <begin position="227"/>
        <end position="247"/>
    </location>
</feature>
<evidence type="ECO:0000256" key="1">
    <source>
        <dbReference type="ARBA" id="ARBA00004141"/>
    </source>
</evidence>
<feature type="transmembrane region" description="Helical" evidence="5">
    <location>
        <begin position="160"/>
        <end position="182"/>
    </location>
</feature>
<dbReference type="RefSeq" id="WP_079538301.1">
    <property type="nucleotide sequence ID" value="NZ_LT670844.1"/>
</dbReference>
<feature type="transmembrane region" description="Helical" evidence="5">
    <location>
        <begin position="47"/>
        <end position="68"/>
    </location>
</feature>
<name>A0A1M6PL49_9BRAD</name>
<keyword evidence="4 5" id="KW-0472">Membrane</keyword>
<protein>
    <submittedName>
        <fullName evidence="7">Sugar phosphate permease</fullName>
    </submittedName>
</protein>
<dbReference type="Gene3D" id="1.20.1250.20">
    <property type="entry name" value="MFS general substrate transporter like domains"/>
    <property type="match status" value="2"/>
</dbReference>
<dbReference type="InterPro" id="IPR036259">
    <property type="entry name" value="MFS_trans_sf"/>
</dbReference>
<evidence type="ECO:0000256" key="3">
    <source>
        <dbReference type="ARBA" id="ARBA00022989"/>
    </source>
</evidence>
<dbReference type="InterPro" id="IPR020846">
    <property type="entry name" value="MFS_dom"/>
</dbReference>
<evidence type="ECO:0000313" key="7">
    <source>
        <dbReference type="EMBL" id="SHK08615.1"/>
    </source>
</evidence>
<evidence type="ECO:0000256" key="2">
    <source>
        <dbReference type="ARBA" id="ARBA00022692"/>
    </source>
</evidence>
<dbReference type="InterPro" id="IPR011701">
    <property type="entry name" value="MFS"/>
</dbReference>
<dbReference type="PROSITE" id="PS50850">
    <property type="entry name" value="MFS"/>
    <property type="match status" value="1"/>
</dbReference>
<feature type="transmembrane region" description="Helical" evidence="5">
    <location>
        <begin position="296"/>
        <end position="314"/>
    </location>
</feature>
<dbReference type="Proteomes" id="UP000189935">
    <property type="component" value="Chromosome I"/>
</dbReference>
<reference evidence="7 8" key="1">
    <citation type="submission" date="2016-11" db="EMBL/GenBank/DDBJ databases">
        <authorList>
            <person name="Jaros S."/>
            <person name="Januszkiewicz K."/>
            <person name="Wedrychowicz H."/>
        </authorList>
    </citation>
    <scope>NUCLEOTIDE SEQUENCE [LARGE SCALE GENOMIC DNA]</scope>
    <source>
        <strain evidence="7 8">GAS499</strain>
    </source>
</reference>
<dbReference type="SUPFAM" id="SSF103473">
    <property type="entry name" value="MFS general substrate transporter"/>
    <property type="match status" value="1"/>
</dbReference>
<accession>A0A1M6PL49</accession>
<feature type="transmembrane region" description="Helical" evidence="5">
    <location>
        <begin position="320"/>
        <end position="342"/>
    </location>
</feature>
<dbReference type="Pfam" id="PF07690">
    <property type="entry name" value="MFS_1"/>
    <property type="match status" value="1"/>
</dbReference>
<proteinExistence type="predicted"/>
<keyword evidence="2 5" id="KW-0812">Transmembrane</keyword>
<feature type="transmembrane region" description="Helical" evidence="5">
    <location>
        <begin position="383"/>
        <end position="402"/>
    </location>
</feature>
<dbReference type="InterPro" id="IPR050382">
    <property type="entry name" value="MFS_Na/Anion_cotransporter"/>
</dbReference>
<dbReference type="CDD" id="cd17319">
    <property type="entry name" value="MFS_ExuT_GudP_like"/>
    <property type="match status" value="1"/>
</dbReference>
<evidence type="ECO:0000256" key="5">
    <source>
        <dbReference type="SAM" id="Phobius"/>
    </source>
</evidence>